<sequence>MKFIFNSQAFMVLLLAFILLSHGLALWFDLYYLFWWLDTALHFLGGAWIVLVFNFLMKHFGLDLTAARARPALLIIFLGFVALLGVLWEFFEFGVNRYIVHIGFITYEDTLSDLFFDLLGGALAFLIIL</sequence>
<evidence type="ECO:0000313" key="3">
    <source>
        <dbReference type="Proteomes" id="UP000177346"/>
    </source>
</evidence>
<keyword evidence="1" id="KW-1133">Transmembrane helix</keyword>
<feature type="transmembrane region" description="Helical" evidence="1">
    <location>
        <begin position="111"/>
        <end position="128"/>
    </location>
</feature>
<feature type="transmembrane region" description="Helical" evidence="1">
    <location>
        <begin position="35"/>
        <end position="57"/>
    </location>
</feature>
<evidence type="ECO:0000256" key="1">
    <source>
        <dbReference type="SAM" id="Phobius"/>
    </source>
</evidence>
<dbReference type="EMBL" id="MFIF01000001">
    <property type="protein sequence ID" value="OGF87713.1"/>
    <property type="molecule type" value="Genomic_DNA"/>
</dbReference>
<dbReference type="InterPro" id="IPR014509">
    <property type="entry name" value="YjdF-like"/>
</dbReference>
<accession>A0A1F5XIG0</accession>
<evidence type="ECO:0000313" key="2">
    <source>
        <dbReference type="EMBL" id="OGF87713.1"/>
    </source>
</evidence>
<keyword evidence="1" id="KW-0472">Membrane</keyword>
<organism evidence="2 3">
    <name type="scientific">Candidatus Giovannonibacteria bacterium RIFCSPLOWO2_01_FULL_46_32</name>
    <dbReference type="NCBI Taxonomy" id="1798353"/>
    <lineage>
        <taxon>Bacteria</taxon>
        <taxon>Candidatus Giovannoniibacteriota</taxon>
    </lineage>
</organism>
<proteinExistence type="predicted"/>
<feature type="transmembrane region" description="Helical" evidence="1">
    <location>
        <begin position="69"/>
        <end position="91"/>
    </location>
</feature>
<comment type="caution">
    <text evidence="2">The sequence shown here is derived from an EMBL/GenBank/DDBJ whole genome shotgun (WGS) entry which is preliminary data.</text>
</comment>
<gene>
    <name evidence="2" type="ORF">A3B19_02035</name>
</gene>
<keyword evidence="1" id="KW-0812">Transmembrane</keyword>
<evidence type="ECO:0008006" key="4">
    <source>
        <dbReference type="Google" id="ProtNLM"/>
    </source>
</evidence>
<dbReference type="Proteomes" id="UP000177346">
    <property type="component" value="Unassembled WGS sequence"/>
</dbReference>
<protein>
    <recommendedName>
        <fullName evidence="4">VanZ-like domain-containing protein</fullName>
    </recommendedName>
</protein>
<reference evidence="2 3" key="1">
    <citation type="journal article" date="2016" name="Nat. Commun.">
        <title>Thousands of microbial genomes shed light on interconnected biogeochemical processes in an aquifer system.</title>
        <authorList>
            <person name="Anantharaman K."/>
            <person name="Brown C.T."/>
            <person name="Hug L.A."/>
            <person name="Sharon I."/>
            <person name="Castelle C.J."/>
            <person name="Probst A.J."/>
            <person name="Thomas B.C."/>
            <person name="Singh A."/>
            <person name="Wilkins M.J."/>
            <person name="Karaoz U."/>
            <person name="Brodie E.L."/>
            <person name="Williams K.H."/>
            <person name="Hubbard S.S."/>
            <person name="Banfield J.F."/>
        </authorList>
    </citation>
    <scope>NUCLEOTIDE SEQUENCE [LARGE SCALE GENOMIC DNA]</scope>
</reference>
<dbReference type="AlphaFoldDB" id="A0A1F5XIG0"/>
<name>A0A1F5XIG0_9BACT</name>
<dbReference type="Pfam" id="PF09997">
    <property type="entry name" value="DUF2238"/>
    <property type="match status" value="1"/>
</dbReference>